<dbReference type="Gene3D" id="1.20.1540.10">
    <property type="entry name" value="Rhomboid-like"/>
    <property type="match status" value="1"/>
</dbReference>
<dbReference type="AlphaFoldDB" id="A0A931DXP9"/>
<keyword evidence="2 6" id="KW-0812">Transmembrane</keyword>
<comment type="caution">
    <text evidence="8">The sequence shown here is derived from an EMBL/GenBank/DDBJ whole genome shotgun (WGS) entry which is preliminary data.</text>
</comment>
<name>A0A931DXP9_9CORY</name>
<accession>A0A931DXP9</accession>
<dbReference type="EMBL" id="JADOUE010000001">
    <property type="protein sequence ID" value="MBG6122237.1"/>
    <property type="molecule type" value="Genomic_DNA"/>
</dbReference>
<evidence type="ECO:0000256" key="6">
    <source>
        <dbReference type="SAM" id="Phobius"/>
    </source>
</evidence>
<protein>
    <submittedName>
        <fullName evidence="8">Membrane associated rhomboid family serine protease</fullName>
    </submittedName>
</protein>
<evidence type="ECO:0000259" key="7">
    <source>
        <dbReference type="Pfam" id="PF01694"/>
    </source>
</evidence>
<dbReference type="InterPro" id="IPR035952">
    <property type="entry name" value="Rhomboid-like_sf"/>
</dbReference>
<keyword evidence="3 6" id="KW-1133">Transmembrane helix</keyword>
<feature type="transmembrane region" description="Helical" evidence="6">
    <location>
        <begin position="215"/>
        <end position="236"/>
    </location>
</feature>
<dbReference type="InterPro" id="IPR022764">
    <property type="entry name" value="Peptidase_S54_rhomboid_dom"/>
</dbReference>
<evidence type="ECO:0000256" key="3">
    <source>
        <dbReference type="ARBA" id="ARBA00022989"/>
    </source>
</evidence>
<dbReference type="Proteomes" id="UP000658613">
    <property type="component" value="Unassembled WGS sequence"/>
</dbReference>
<feature type="transmembrane region" description="Helical" evidence="6">
    <location>
        <begin position="138"/>
        <end position="158"/>
    </location>
</feature>
<dbReference type="PANTHER" id="PTHR43731">
    <property type="entry name" value="RHOMBOID PROTEASE"/>
    <property type="match status" value="1"/>
</dbReference>
<dbReference type="GO" id="GO:0006508">
    <property type="term" value="P:proteolysis"/>
    <property type="evidence" value="ECO:0007669"/>
    <property type="project" value="UniProtKB-KW"/>
</dbReference>
<evidence type="ECO:0000256" key="1">
    <source>
        <dbReference type="ARBA" id="ARBA00004141"/>
    </source>
</evidence>
<keyword evidence="4 6" id="KW-0472">Membrane</keyword>
<keyword evidence="8" id="KW-0378">Hydrolase</keyword>
<evidence type="ECO:0000256" key="4">
    <source>
        <dbReference type="ARBA" id="ARBA00023136"/>
    </source>
</evidence>
<feature type="domain" description="Peptidase S54 rhomboid" evidence="7">
    <location>
        <begin position="100"/>
        <end position="234"/>
    </location>
</feature>
<proteinExistence type="predicted"/>
<feature type="region of interest" description="Disordered" evidence="5">
    <location>
        <begin position="1"/>
        <end position="32"/>
    </location>
</feature>
<evidence type="ECO:0000256" key="2">
    <source>
        <dbReference type="ARBA" id="ARBA00022692"/>
    </source>
</evidence>
<dbReference type="PANTHER" id="PTHR43731:SF9">
    <property type="entry name" value="SLR1461 PROTEIN"/>
    <property type="match status" value="1"/>
</dbReference>
<dbReference type="Pfam" id="PF01694">
    <property type="entry name" value="Rhomboid"/>
    <property type="match status" value="1"/>
</dbReference>
<dbReference type="GO" id="GO:0016020">
    <property type="term" value="C:membrane"/>
    <property type="evidence" value="ECO:0007669"/>
    <property type="project" value="UniProtKB-SubCell"/>
</dbReference>
<evidence type="ECO:0000313" key="8">
    <source>
        <dbReference type="EMBL" id="MBG6122237.1"/>
    </source>
</evidence>
<keyword evidence="9" id="KW-1185">Reference proteome</keyword>
<organism evidence="8 9">
    <name type="scientific">Corynebacterium aquatimens</name>
    <dbReference type="NCBI Taxonomy" id="1190508"/>
    <lineage>
        <taxon>Bacteria</taxon>
        <taxon>Bacillati</taxon>
        <taxon>Actinomycetota</taxon>
        <taxon>Actinomycetes</taxon>
        <taxon>Mycobacteriales</taxon>
        <taxon>Corynebacteriaceae</taxon>
        <taxon>Corynebacterium</taxon>
    </lineage>
</organism>
<feature type="transmembrane region" description="Helical" evidence="6">
    <location>
        <begin position="164"/>
        <end position="184"/>
    </location>
</feature>
<keyword evidence="8" id="KW-0645">Protease</keyword>
<evidence type="ECO:0000313" key="9">
    <source>
        <dbReference type="Proteomes" id="UP000658613"/>
    </source>
</evidence>
<dbReference type="InterPro" id="IPR050925">
    <property type="entry name" value="Rhomboid_protease_S54"/>
</dbReference>
<dbReference type="RefSeq" id="WP_231375443.1">
    <property type="nucleotide sequence ID" value="NZ_CP046980.1"/>
</dbReference>
<comment type="subcellular location">
    <subcellularLocation>
        <location evidence="1">Membrane</location>
        <topology evidence="1">Multi-pass membrane protein</topology>
    </subcellularLocation>
</comment>
<feature type="transmembrane region" description="Helical" evidence="6">
    <location>
        <begin position="61"/>
        <end position="94"/>
    </location>
</feature>
<feature type="transmembrane region" description="Helical" evidence="6">
    <location>
        <begin position="114"/>
        <end position="131"/>
    </location>
</feature>
<dbReference type="GO" id="GO:0004252">
    <property type="term" value="F:serine-type endopeptidase activity"/>
    <property type="evidence" value="ECO:0007669"/>
    <property type="project" value="InterPro"/>
</dbReference>
<sequence length="259" mass="27476">MTSPWGNQPQNPYLNAPTPGQNAPGYHMGNSFGGPVSGPVGGPGTPTGPAQKRSKRSSFKLGLFYAGGFLAVIWIVHIINYGIFFGGLSNFGIYPLDTSTVWHVFTAPLLHADLEHILSNSVPGALFAFLIGYSGHRVFWEVTTLAMAVAGAGTWLFGGVGTNHIGASGIIYGWLGYLLIRGIFNRSPQQISLGILLGFMYSGLIWGVLPTTPGVSWQGHLFGAIGGLLAGTFITSDDPPELAASKIAKKESKMQAKQR</sequence>
<feature type="compositionally biased region" description="Polar residues" evidence="5">
    <location>
        <begin position="1"/>
        <end position="21"/>
    </location>
</feature>
<feature type="transmembrane region" description="Helical" evidence="6">
    <location>
        <begin position="191"/>
        <end position="209"/>
    </location>
</feature>
<evidence type="ECO:0000256" key="5">
    <source>
        <dbReference type="SAM" id="MobiDB-lite"/>
    </source>
</evidence>
<dbReference type="SUPFAM" id="SSF144091">
    <property type="entry name" value="Rhomboid-like"/>
    <property type="match status" value="1"/>
</dbReference>
<gene>
    <name evidence="8" type="ORF">IW254_001206</name>
</gene>
<reference evidence="8" key="1">
    <citation type="submission" date="2020-11" db="EMBL/GenBank/DDBJ databases">
        <title>Sequencing the genomes of 1000 actinobacteria strains.</title>
        <authorList>
            <person name="Klenk H.-P."/>
        </authorList>
    </citation>
    <scope>NUCLEOTIDE SEQUENCE</scope>
    <source>
        <strain evidence="8">DSM 45632</strain>
    </source>
</reference>